<evidence type="ECO:0000256" key="1">
    <source>
        <dbReference type="SAM" id="MobiDB-lite"/>
    </source>
</evidence>
<sequence length="132" mass="14695">MKEMVAGLIRAHQQRLPAEENASKTDRESQEFEQNKEHRASTFIDKVRSLGLRTKAVASGKRLLIGKKTCSWVNMMEERIPAILDTGSRISILPVAVLAQAKEKGVDIDSLELITDADLKPVYDASDNKMNS</sequence>
<dbReference type="OrthoDB" id="5826524at2759"/>
<dbReference type="EMBL" id="KN549954">
    <property type="protein sequence ID" value="KHJ95473.1"/>
    <property type="molecule type" value="Genomic_DNA"/>
</dbReference>
<proteinExistence type="predicted"/>
<keyword evidence="3" id="KW-1185">Reference proteome</keyword>
<evidence type="ECO:0000313" key="2">
    <source>
        <dbReference type="EMBL" id="KHJ95473.1"/>
    </source>
</evidence>
<evidence type="ECO:0000313" key="3">
    <source>
        <dbReference type="Proteomes" id="UP000053660"/>
    </source>
</evidence>
<gene>
    <name evidence="2" type="ORF">OESDEN_04581</name>
</gene>
<dbReference type="Proteomes" id="UP000053660">
    <property type="component" value="Unassembled WGS sequence"/>
</dbReference>
<protein>
    <submittedName>
        <fullName evidence="2">Uncharacterized protein</fullName>
    </submittedName>
</protein>
<organism evidence="2 3">
    <name type="scientific">Oesophagostomum dentatum</name>
    <name type="common">Nodular worm</name>
    <dbReference type="NCBI Taxonomy" id="61180"/>
    <lineage>
        <taxon>Eukaryota</taxon>
        <taxon>Metazoa</taxon>
        <taxon>Ecdysozoa</taxon>
        <taxon>Nematoda</taxon>
        <taxon>Chromadorea</taxon>
        <taxon>Rhabditida</taxon>
        <taxon>Rhabditina</taxon>
        <taxon>Rhabditomorpha</taxon>
        <taxon>Strongyloidea</taxon>
        <taxon>Strongylidae</taxon>
        <taxon>Oesophagostomum</taxon>
    </lineage>
</organism>
<feature type="region of interest" description="Disordered" evidence="1">
    <location>
        <begin position="12"/>
        <end position="38"/>
    </location>
</feature>
<dbReference type="AlphaFoldDB" id="A0A0B1TD36"/>
<feature type="compositionally biased region" description="Basic and acidic residues" evidence="1">
    <location>
        <begin position="17"/>
        <end position="38"/>
    </location>
</feature>
<name>A0A0B1TD36_OESDE</name>
<accession>A0A0B1TD36</accession>
<reference evidence="2 3" key="1">
    <citation type="submission" date="2014-03" db="EMBL/GenBank/DDBJ databases">
        <title>Draft genome of the hookworm Oesophagostomum dentatum.</title>
        <authorList>
            <person name="Mitreva M."/>
        </authorList>
    </citation>
    <scope>NUCLEOTIDE SEQUENCE [LARGE SCALE GENOMIC DNA]</scope>
    <source>
        <strain evidence="2 3">OD-Hann</strain>
    </source>
</reference>